<organism evidence="1 2">
    <name type="scientific">Chaetomium tenue</name>
    <dbReference type="NCBI Taxonomy" id="1854479"/>
    <lineage>
        <taxon>Eukaryota</taxon>
        <taxon>Fungi</taxon>
        <taxon>Dikarya</taxon>
        <taxon>Ascomycota</taxon>
        <taxon>Pezizomycotina</taxon>
        <taxon>Sordariomycetes</taxon>
        <taxon>Sordariomycetidae</taxon>
        <taxon>Sordariales</taxon>
        <taxon>Chaetomiaceae</taxon>
        <taxon>Chaetomium</taxon>
    </lineage>
</organism>
<keyword evidence="2" id="KW-1185">Reference proteome</keyword>
<proteinExistence type="predicted"/>
<gene>
    <name evidence="1" type="ORF">F5144DRAFT_590889</name>
</gene>
<reference evidence="1 2" key="1">
    <citation type="journal article" date="2021" name="Nat. Commun.">
        <title>Genetic determinants of endophytism in the Arabidopsis root mycobiome.</title>
        <authorList>
            <person name="Mesny F."/>
            <person name="Miyauchi S."/>
            <person name="Thiergart T."/>
            <person name="Pickel B."/>
            <person name="Atanasova L."/>
            <person name="Karlsson M."/>
            <person name="Huettel B."/>
            <person name="Barry K.W."/>
            <person name="Haridas S."/>
            <person name="Chen C."/>
            <person name="Bauer D."/>
            <person name="Andreopoulos W."/>
            <person name="Pangilinan J."/>
            <person name="LaButti K."/>
            <person name="Riley R."/>
            <person name="Lipzen A."/>
            <person name="Clum A."/>
            <person name="Drula E."/>
            <person name="Henrissat B."/>
            <person name="Kohler A."/>
            <person name="Grigoriev I.V."/>
            <person name="Martin F.M."/>
            <person name="Hacquard S."/>
        </authorList>
    </citation>
    <scope>NUCLEOTIDE SEQUENCE [LARGE SCALE GENOMIC DNA]</scope>
    <source>
        <strain evidence="1 2">MPI-SDFR-AT-0079</strain>
    </source>
</reference>
<sequence length="432" mass="46528">MAPLIVDATNGSNGCKRLGITVFSGGRLVRLIPNHEDDKEMSALKLLFEHRLDVDPLRARSEWLDIVESRSLLWGFISSPKRELIRSVLNTLNLEIVKRARPPNVFDFASASVGNMFLAGARIFTGSFESAIYLLSMICSIPPSVSVLPAINSNFTHHISAGLRDGSTIAGQVAISHPSAPTALPDDMQIAPALTAADHDRIEDANLPGSLPALRQPNIAFSKHDEEDLPARIERLWYINPYGHEIAPTANPKVVDALAASDTVIYSIGSLYTSILPSLVLRRVGQALSSAEEGEGTIRRKVLILNGKLDRETGPAADPMTARDFVAAIARACVESRWPERVGRDEVLREYVTHLVYLDDRGLPGSGGGSGGGGASHGGRPAVDVEELRGLGIECVRVAGKVVLGRGGERRSEVRYDETALGEALEAIIDSK</sequence>
<accession>A0ACB7PMU4</accession>
<dbReference type="EMBL" id="JAGIZQ010000002">
    <property type="protein sequence ID" value="KAH6641676.1"/>
    <property type="molecule type" value="Genomic_DNA"/>
</dbReference>
<dbReference type="Proteomes" id="UP000724584">
    <property type="component" value="Unassembled WGS sequence"/>
</dbReference>
<comment type="caution">
    <text evidence="1">The sequence shown here is derived from an EMBL/GenBank/DDBJ whole genome shotgun (WGS) entry which is preliminary data.</text>
</comment>
<evidence type="ECO:0000313" key="2">
    <source>
        <dbReference type="Proteomes" id="UP000724584"/>
    </source>
</evidence>
<evidence type="ECO:0000313" key="1">
    <source>
        <dbReference type="EMBL" id="KAH6641676.1"/>
    </source>
</evidence>
<name>A0ACB7PMU4_9PEZI</name>
<protein>
    <submittedName>
        <fullName evidence="1">Uncharacterized protein</fullName>
    </submittedName>
</protein>